<evidence type="ECO:0000259" key="3">
    <source>
        <dbReference type="Pfam" id="PF13193"/>
    </source>
</evidence>
<keyword evidence="5" id="KW-1185">Reference proteome</keyword>
<dbReference type="InterPro" id="IPR020845">
    <property type="entry name" value="AMP-binding_CS"/>
</dbReference>
<reference evidence="4 5" key="1">
    <citation type="journal article" date="2021" name="Nat. Commun.">
        <title>Genetic determinants of endophytism in the Arabidopsis root mycobiome.</title>
        <authorList>
            <person name="Mesny F."/>
            <person name="Miyauchi S."/>
            <person name="Thiergart T."/>
            <person name="Pickel B."/>
            <person name="Atanasova L."/>
            <person name="Karlsson M."/>
            <person name="Huettel B."/>
            <person name="Barry K.W."/>
            <person name="Haridas S."/>
            <person name="Chen C."/>
            <person name="Bauer D."/>
            <person name="Andreopoulos W."/>
            <person name="Pangilinan J."/>
            <person name="LaButti K."/>
            <person name="Riley R."/>
            <person name="Lipzen A."/>
            <person name="Clum A."/>
            <person name="Drula E."/>
            <person name="Henrissat B."/>
            <person name="Kohler A."/>
            <person name="Grigoriev I.V."/>
            <person name="Martin F.M."/>
            <person name="Hacquard S."/>
        </authorList>
    </citation>
    <scope>NUCLEOTIDE SEQUENCE [LARGE SCALE GENOMIC DNA]</scope>
    <source>
        <strain evidence="4 5">MPI-SDFR-AT-0080</strain>
    </source>
</reference>
<accession>A0ABQ8FT94</accession>
<feature type="domain" description="AMP-dependent synthetase/ligase" evidence="2">
    <location>
        <begin position="102"/>
        <end position="483"/>
    </location>
</feature>
<sequence length="678" mass="75173">MEKDPEPVWRNPSPNAENPMDVYRRHVNQRFTLNLKDSHELQAWTVEKPHDFWIDVHSFLQIIPPLPKGITRAYDDSKPMSDVPPFFEGYKLNYTENILSNRCQDAVALIGITEGESLDGYERLTWSQLSEKVRRTRSALLRHGIRQGDRVAAWMGNHTYTTVLFLAVGAIGAIFTSVSPDMGVEGTLSRFRQITPSLLLVDSHSIYKGKKTATEDKLRAVLDQLQPSLPSVFVNPIVEGTASSFPFLNDLLAKADPRDPLEYIRVPFNHPLVIVYSSGTSGPPKCIIHQQGNILQFKKMAVLHNSLGPDSIVMQYSTTAWVMFYVMNGHMSSGAAAICYEGSPLYPEPTTILDILSRHKATYWGTSPRHLLELEAATGSSGIDESHALPHLDLVTTTGAPLQPAQCAWFHASFPRHVRLCSVAGGTEAQSSYLSVDPSAARAHAGEMQLPALGMAVDVLDPDTGASVRERGLAGELVVRKPFASMPVGFWGDGGKRRYREAYFEAFRAQGVECWAQRDWVRMEPRTRGWTMSGRSDGVLNPSGVRFGSGEVYAVVEGAAFRGRVADALCVGRRREGDADEEVFLFVKMVEGQALTGSLEAELRDAVRRQLSPKHVPRFVVEVPDIPVTVNGKKVEIAVKGLISGRDVRVSPMVANPEAFAYYRDFVRMERELLPSKL</sequence>
<evidence type="ECO:0000313" key="4">
    <source>
        <dbReference type="EMBL" id="KAH7025416.1"/>
    </source>
</evidence>
<dbReference type="InterPro" id="IPR042099">
    <property type="entry name" value="ANL_N_sf"/>
</dbReference>
<dbReference type="Pfam" id="PF00501">
    <property type="entry name" value="AMP-binding"/>
    <property type="match status" value="1"/>
</dbReference>
<dbReference type="PROSITE" id="PS00455">
    <property type="entry name" value="AMP_BINDING"/>
    <property type="match status" value="1"/>
</dbReference>
<dbReference type="EMBL" id="JAGTJR010000059">
    <property type="protein sequence ID" value="KAH7025416.1"/>
    <property type="molecule type" value="Genomic_DNA"/>
</dbReference>
<comment type="caution">
    <text evidence="4">The sequence shown here is derived from an EMBL/GenBank/DDBJ whole genome shotgun (WGS) entry which is preliminary data.</text>
</comment>
<evidence type="ECO:0000256" key="1">
    <source>
        <dbReference type="SAM" id="MobiDB-lite"/>
    </source>
</evidence>
<proteinExistence type="predicted"/>
<dbReference type="InterPro" id="IPR025110">
    <property type="entry name" value="AMP-bd_C"/>
</dbReference>
<feature type="region of interest" description="Disordered" evidence="1">
    <location>
        <begin position="1"/>
        <end position="20"/>
    </location>
</feature>
<dbReference type="Gene3D" id="3.30.300.30">
    <property type="match status" value="1"/>
</dbReference>
<dbReference type="InterPro" id="IPR045851">
    <property type="entry name" value="AMP-bd_C_sf"/>
</dbReference>
<dbReference type="Proteomes" id="UP000774617">
    <property type="component" value="Unassembled WGS sequence"/>
</dbReference>
<feature type="domain" description="AMP-binding enzyme C-terminal" evidence="3">
    <location>
        <begin position="565"/>
        <end position="633"/>
    </location>
</feature>
<dbReference type="Pfam" id="PF13193">
    <property type="entry name" value="AMP-binding_C"/>
    <property type="match status" value="1"/>
</dbReference>
<evidence type="ECO:0000313" key="5">
    <source>
        <dbReference type="Proteomes" id="UP000774617"/>
    </source>
</evidence>
<dbReference type="PANTHER" id="PTHR42921:SF4">
    <property type="entry name" value="ACETOACETYL-COA SYNTHASE (AFU_ORTHOLOGUE AFUA_8G04770)"/>
    <property type="match status" value="1"/>
</dbReference>
<dbReference type="SUPFAM" id="SSF56801">
    <property type="entry name" value="Acetyl-CoA synthetase-like"/>
    <property type="match status" value="1"/>
</dbReference>
<dbReference type="Gene3D" id="3.40.50.12780">
    <property type="entry name" value="N-terminal domain of ligase-like"/>
    <property type="match status" value="1"/>
</dbReference>
<name>A0ABQ8FT94_9PEZI</name>
<protein>
    <submittedName>
        <fullName evidence="4">Acetoacetyl-CoA synthase</fullName>
    </submittedName>
</protein>
<gene>
    <name evidence="4" type="ORF">B0J12DRAFT_365205</name>
</gene>
<dbReference type="PANTHER" id="PTHR42921">
    <property type="entry name" value="ACETOACETYL-COA SYNTHETASE"/>
    <property type="match status" value="1"/>
</dbReference>
<evidence type="ECO:0000259" key="2">
    <source>
        <dbReference type="Pfam" id="PF00501"/>
    </source>
</evidence>
<dbReference type="InterPro" id="IPR000873">
    <property type="entry name" value="AMP-dep_synth/lig_dom"/>
</dbReference>
<organism evidence="4 5">
    <name type="scientific">Macrophomina phaseolina</name>
    <dbReference type="NCBI Taxonomy" id="35725"/>
    <lineage>
        <taxon>Eukaryota</taxon>
        <taxon>Fungi</taxon>
        <taxon>Dikarya</taxon>
        <taxon>Ascomycota</taxon>
        <taxon>Pezizomycotina</taxon>
        <taxon>Dothideomycetes</taxon>
        <taxon>Dothideomycetes incertae sedis</taxon>
        <taxon>Botryosphaeriales</taxon>
        <taxon>Botryosphaeriaceae</taxon>
        <taxon>Macrophomina</taxon>
    </lineage>
</organism>